<evidence type="ECO:0000256" key="1">
    <source>
        <dbReference type="SAM" id="MobiDB-lite"/>
    </source>
</evidence>
<name>A0A0D2M6L9_HYPSF</name>
<organism evidence="2 3">
    <name type="scientific">Hypholoma sublateritium (strain FD-334 SS-4)</name>
    <dbReference type="NCBI Taxonomy" id="945553"/>
    <lineage>
        <taxon>Eukaryota</taxon>
        <taxon>Fungi</taxon>
        <taxon>Dikarya</taxon>
        <taxon>Basidiomycota</taxon>
        <taxon>Agaricomycotina</taxon>
        <taxon>Agaricomycetes</taxon>
        <taxon>Agaricomycetidae</taxon>
        <taxon>Agaricales</taxon>
        <taxon>Agaricineae</taxon>
        <taxon>Strophariaceae</taxon>
        <taxon>Hypholoma</taxon>
    </lineage>
</organism>
<sequence>MRATPLVHAHSAPTPQNVRHPSPVPPANRACLSLTALRRFSWRLCHHLRHPVFHRTSQCVDVLRAPLEYICNLLSPRVCEMFFVTRDSSALTTHILTIRVLSASARFGHLIQTTQYTRQRGGRQIYRHPSDKPFQWSYGSCQLRRLLAHHGWALPARW</sequence>
<dbReference type="AlphaFoldDB" id="A0A0D2M6L9"/>
<dbReference type="Proteomes" id="UP000054270">
    <property type="component" value="Unassembled WGS sequence"/>
</dbReference>
<evidence type="ECO:0000313" key="3">
    <source>
        <dbReference type="Proteomes" id="UP000054270"/>
    </source>
</evidence>
<accession>A0A0D2M6L9</accession>
<proteinExistence type="predicted"/>
<gene>
    <name evidence="2" type="ORF">HYPSUDRAFT_914020</name>
</gene>
<evidence type="ECO:0000313" key="2">
    <source>
        <dbReference type="EMBL" id="KJA18823.1"/>
    </source>
</evidence>
<reference evidence="3" key="1">
    <citation type="submission" date="2014-04" db="EMBL/GenBank/DDBJ databases">
        <title>Evolutionary Origins and Diversification of the Mycorrhizal Mutualists.</title>
        <authorList>
            <consortium name="DOE Joint Genome Institute"/>
            <consortium name="Mycorrhizal Genomics Consortium"/>
            <person name="Kohler A."/>
            <person name="Kuo A."/>
            <person name="Nagy L.G."/>
            <person name="Floudas D."/>
            <person name="Copeland A."/>
            <person name="Barry K.W."/>
            <person name="Cichocki N."/>
            <person name="Veneault-Fourrey C."/>
            <person name="LaButti K."/>
            <person name="Lindquist E.A."/>
            <person name="Lipzen A."/>
            <person name="Lundell T."/>
            <person name="Morin E."/>
            <person name="Murat C."/>
            <person name="Riley R."/>
            <person name="Ohm R."/>
            <person name="Sun H."/>
            <person name="Tunlid A."/>
            <person name="Henrissat B."/>
            <person name="Grigoriev I.V."/>
            <person name="Hibbett D.S."/>
            <person name="Martin F."/>
        </authorList>
    </citation>
    <scope>NUCLEOTIDE SEQUENCE [LARGE SCALE GENOMIC DNA]</scope>
    <source>
        <strain evidence="3">FD-334 SS-4</strain>
    </source>
</reference>
<feature type="region of interest" description="Disordered" evidence="1">
    <location>
        <begin position="1"/>
        <end position="24"/>
    </location>
</feature>
<dbReference type="EMBL" id="KN817584">
    <property type="protein sequence ID" value="KJA18823.1"/>
    <property type="molecule type" value="Genomic_DNA"/>
</dbReference>
<protein>
    <submittedName>
        <fullName evidence="2">Uncharacterized protein</fullName>
    </submittedName>
</protein>
<keyword evidence="3" id="KW-1185">Reference proteome</keyword>